<dbReference type="GO" id="GO:0015074">
    <property type="term" value="P:DNA integration"/>
    <property type="evidence" value="ECO:0007669"/>
    <property type="project" value="InterPro"/>
</dbReference>
<keyword evidence="4" id="KW-1185">Reference proteome</keyword>
<dbReference type="PANTHER" id="PTHR46585">
    <property type="entry name" value="INTEGRASE CORE DOMAIN CONTAINING PROTEIN"/>
    <property type="match status" value="1"/>
</dbReference>
<dbReference type="InterPro" id="IPR036397">
    <property type="entry name" value="RNaseH_sf"/>
</dbReference>
<dbReference type="AlphaFoldDB" id="A0AAV8VLK6"/>
<dbReference type="InterPro" id="IPR001584">
    <property type="entry name" value="Integrase_cat-core"/>
</dbReference>
<dbReference type="InterPro" id="IPR012337">
    <property type="entry name" value="RNaseH-like_sf"/>
</dbReference>
<name>A0AAV8VLK6_9CUCU</name>
<dbReference type="Gene3D" id="3.30.420.10">
    <property type="entry name" value="Ribonuclease H-like superfamily/Ribonuclease H"/>
    <property type="match status" value="1"/>
</dbReference>
<evidence type="ECO:0000313" key="4">
    <source>
        <dbReference type="Proteomes" id="UP001159042"/>
    </source>
</evidence>
<dbReference type="GO" id="GO:0003676">
    <property type="term" value="F:nucleic acid binding"/>
    <property type="evidence" value="ECO:0007669"/>
    <property type="project" value="InterPro"/>
</dbReference>
<dbReference type="InterPro" id="IPR058520">
    <property type="entry name" value="DUF8207"/>
</dbReference>
<protein>
    <recommendedName>
        <fullName evidence="2">Integrase catalytic domain-containing protein</fullName>
    </recommendedName>
</protein>
<comment type="caution">
    <text evidence="3">The sequence shown here is derived from an EMBL/GenBank/DDBJ whole genome shotgun (WGS) entry which is preliminary data.</text>
</comment>
<organism evidence="3 4">
    <name type="scientific">Exocentrus adspersus</name>
    <dbReference type="NCBI Taxonomy" id="1586481"/>
    <lineage>
        <taxon>Eukaryota</taxon>
        <taxon>Metazoa</taxon>
        <taxon>Ecdysozoa</taxon>
        <taxon>Arthropoda</taxon>
        <taxon>Hexapoda</taxon>
        <taxon>Insecta</taxon>
        <taxon>Pterygota</taxon>
        <taxon>Neoptera</taxon>
        <taxon>Endopterygota</taxon>
        <taxon>Coleoptera</taxon>
        <taxon>Polyphaga</taxon>
        <taxon>Cucujiformia</taxon>
        <taxon>Chrysomeloidea</taxon>
        <taxon>Cerambycidae</taxon>
        <taxon>Lamiinae</taxon>
        <taxon>Acanthocinini</taxon>
        <taxon>Exocentrus</taxon>
    </lineage>
</organism>
<sequence>MSSSSTLDAVISATKRKKKISKLAKVVKKKYLALRLGKSEEDKAIQKLFKPISTPLQQIVTNTQNLDKNLNDNKHIKTEIKKEEKKEEEEEEKDADVSALSQPTFLPTQDIASTNAEEDDLFFSEVDDEEAGADTHIEDPTIEAVEEYLDHYPEMAQKRTPGLYQLIFYVDPSYNKDDKESYKTILELSRVHEDSLGRMKGSTIKPVPKFYFTSDGNIDANNLKNFNVSNPTEPRDVASKEYVDGNMGNVINELMNNRLVIIPSSSKHTTEKIQLVNELHKPARKNYPRRRTIIKGLDDLWQSDLAEMSNYAKDNRQYKYILVVIDCFSKFLWTRPIKNKTGQEVTQANEDILFHTNKRVPTNLQTDQGTQYYNRTFNNLMKKIQYQPL</sequence>
<feature type="region of interest" description="Disordered" evidence="1">
    <location>
        <begin position="79"/>
        <end position="99"/>
    </location>
</feature>
<proteinExistence type="predicted"/>
<evidence type="ECO:0000256" key="1">
    <source>
        <dbReference type="SAM" id="MobiDB-lite"/>
    </source>
</evidence>
<accession>A0AAV8VLK6</accession>
<reference evidence="3 4" key="1">
    <citation type="journal article" date="2023" name="Insect Mol. Biol.">
        <title>Genome sequencing provides insights into the evolution of gene families encoding plant cell wall-degrading enzymes in longhorned beetles.</title>
        <authorList>
            <person name="Shin N.R."/>
            <person name="Okamura Y."/>
            <person name="Kirsch R."/>
            <person name="Pauchet Y."/>
        </authorList>
    </citation>
    <scope>NUCLEOTIDE SEQUENCE [LARGE SCALE GENOMIC DNA]</scope>
    <source>
        <strain evidence="3">EAD_L_NR</strain>
    </source>
</reference>
<dbReference type="Pfam" id="PF26634">
    <property type="entry name" value="DUF8207"/>
    <property type="match status" value="1"/>
</dbReference>
<evidence type="ECO:0000313" key="3">
    <source>
        <dbReference type="EMBL" id="KAJ8914825.1"/>
    </source>
</evidence>
<dbReference type="SUPFAM" id="SSF53098">
    <property type="entry name" value="Ribonuclease H-like"/>
    <property type="match status" value="1"/>
</dbReference>
<dbReference type="Pfam" id="PF00665">
    <property type="entry name" value="rve"/>
    <property type="match status" value="1"/>
</dbReference>
<evidence type="ECO:0000259" key="2">
    <source>
        <dbReference type="PROSITE" id="PS50994"/>
    </source>
</evidence>
<dbReference type="EMBL" id="JANEYG010000062">
    <property type="protein sequence ID" value="KAJ8914825.1"/>
    <property type="molecule type" value="Genomic_DNA"/>
</dbReference>
<gene>
    <name evidence="3" type="ORF">NQ315_014837</name>
</gene>
<feature type="domain" description="Integrase catalytic" evidence="2">
    <location>
        <begin position="284"/>
        <end position="389"/>
    </location>
</feature>
<dbReference type="Proteomes" id="UP001159042">
    <property type="component" value="Unassembled WGS sequence"/>
</dbReference>
<dbReference type="PROSITE" id="PS50994">
    <property type="entry name" value="INTEGRASE"/>
    <property type="match status" value="1"/>
</dbReference>
<dbReference type="PANTHER" id="PTHR46585:SF1">
    <property type="entry name" value="CHROMO DOMAIN-CONTAINING PROTEIN"/>
    <property type="match status" value="1"/>
</dbReference>